<evidence type="ECO:0000259" key="2">
    <source>
        <dbReference type="SMART" id="SM00507"/>
    </source>
</evidence>
<dbReference type="InterPro" id="IPR003615">
    <property type="entry name" value="HNH_nuc"/>
</dbReference>
<keyword evidence="3" id="KW-0378">Hydrolase</keyword>
<evidence type="ECO:0000313" key="4">
    <source>
        <dbReference type="Proteomes" id="UP001484239"/>
    </source>
</evidence>
<keyword evidence="4" id="KW-1185">Reference proteome</keyword>
<keyword evidence="3" id="KW-0540">Nuclease</keyword>
<dbReference type="SMART" id="SM00507">
    <property type="entry name" value="HNHc"/>
    <property type="match status" value="1"/>
</dbReference>
<dbReference type="InterPro" id="IPR002711">
    <property type="entry name" value="HNH"/>
</dbReference>
<sequence>KPAREPAGESDRDSAGTSGPAASLRARLGVSCSRVLGVGRRTRTVPPALRRALLARDRGCRFPGCGSRFVEAHHIVHWADGGRTDLDNLVLLCLRHHHAVHERGMSICMDREASVVFFTAKGRAVGATPRPATRSTAVPRTSPLPAAPPSEAAYPGAARWRRDRDVPWTLEARAWEAMDSGRSGHHPPGST</sequence>
<feature type="compositionally biased region" description="Basic and acidic residues" evidence="1">
    <location>
        <begin position="1"/>
        <end position="14"/>
    </location>
</feature>
<dbReference type="GO" id="GO:0004519">
    <property type="term" value="F:endonuclease activity"/>
    <property type="evidence" value="ECO:0007669"/>
    <property type="project" value="UniProtKB-KW"/>
</dbReference>
<feature type="region of interest" description="Disordered" evidence="1">
    <location>
        <begin position="127"/>
        <end position="158"/>
    </location>
</feature>
<gene>
    <name evidence="3" type="ORF">WI372_09995</name>
</gene>
<evidence type="ECO:0000256" key="1">
    <source>
        <dbReference type="SAM" id="MobiDB-lite"/>
    </source>
</evidence>
<dbReference type="Pfam" id="PF01844">
    <property type="entry name" value="HNH"/>
    <property type="match status" value="1"/>
</dbReference>
<evidence type="ECO:0000313" key="3">
    <source>
        <dbReference type="EMBL" id="MEK9501305.1"/>
    </source>
</evidence>
<feature type="compositionally biased region" description="Low complexity" evidence="1">
    <location>
        <begin position="149"/>
        <end position="158"/>
    </location>
</feature>
<dbReference type="Gene3D" id="1.10.30.50">
    <property type="match status" value="1"/>
</dbReference>
<name>A0ABU9ECQ4_9BACT</name>
<dbReference type="RefSeq" id="WP_405286809.1">
    <property type="nucleotide sequence ID" value="NZ_JBBHLI010000005.1"/>
</dbReference>
<comment type="caution">
    <text evidence="3">The sequence shown here is derived from an EMBL/GenBank/DDBJ whole genome shotgun (WGS) entry which is preliminary data.</text>
</comment>
<organism evidence="3 4">
    <name type="scientific">Gaopeijia maritima</name>
    <dbReference type="NCBI Taxonomy" id="3119007"/>
    <lineage>
        <taxon>Bacteria</taxon>
        <taxon>Pseudomonadati</taxon>
        <taxon>Gemmatimonadota</taxon>
        <taxon>Longimicrobiia</taxon>
        <taxon>Gaopeijiales</taxon>
        <taxon>Gaopeijiaceae</taxon>
        <taxon>Gaopeijia</taxon>
    </lineage>
</organism>
<proteinExistence type="predicted"/>
<dbReference type="CDD" id="cd00085">
    <property type="entry name" value="HNHc"/>
    <property type="match status" value="1"/>
</dbReference>
<feature type="region of interest" description="Disordered" evidence="1">
    <location>
        <begin position="1"/>
        <end position="22"/>
    </location>
</feature>
<accession>A0ABU9ECQ4</accession>
<dbReference type="Proteomes" id="UP001484239">
    <property type="component" value="Unassembled WGS sequence"/>
</dbReference>
<protein>
    <submittedName>
        <fullName evidence="3">HNH endonuclease signature motif containing protein</fullName>
    </submittedName>
</protein>
<feature type="non-terminal residue" evidence="3">
    <location>
        <position position="1"/>
    </location>
</feature>
<keyword evidence="3" id="KW-0255">Endonuclease</keyword>
<feature type="domain" description="HNH nuclease" evidence="2">
    <location>
        <begin position="48"/>
        <end position="98"/>
    </location>
</feature>
<dbReference type="EMBL" id="JBBHLI010000005">
    <property type="protein sequence ID" value="MEK9501305.1"/>
    <property type="molecule type" value="Genomic_DNA"/>
</dbReference>
<reference evidence="3 4" key="1">
    <citation type="submission" date="2024-02" db="EMBL/GenBank/DDBJ databases">
        <title>A novel Gemmatimonadota bacterium.</title>
        <authorList>
            <person name="Du Z.-J."/>
            <person name="Ye Y.-Q."/>
        </authorList>
    </citation>
    <scope>NUCLEOTIDE SEQUENCE [LARGE SCALE GENOMIC DNA]</scope>
    <source>
        <strain evidence="3 4">DH-20</strain>
    </source>
</reference>